<protein>
    <submittedName>
        <fullName evidence="1">Uncharacterized protein</fullName>
    </submittedName>
</protein>
<dbReference type="AlphaFoldDB" id="A0A0F9HUW8"/>
<gene>
    <name evidence="1" type="ORF">LCGC14_2020130</name>
</gene>
<accession>A0A0F9HUW8</accession>
<reference evidence="1" key="1">
    <citation type="journal article" date="2015" name="Nature">
        <title>Complex archaea that bridge the gap between prokaryotes and eukaryotes.</title>
        <authorList>
            <person name="Spang A."/>
            <person name="Saw J.H."/>
            <person name="Jorgensen S.L."/>
            <person name="Zaremba-Niedzwiedzka K."/>
            <person name="Martijn J."/>
            <person name="Lind A.E."/>
            <person name="van Eijk R."/>
            <person name="Schleper C."/>
            <person name="Guy L."/>
            <person name="Ettema T.J."/>
        </authorList>
    </citation>
    <scope>NUCLEOTIDE SEQUENCE</scope>
</reference>
<proteinExistence type="predicted"/>
<organism evidence="1">
    <name type="scientific">marine sediment metagenome</name>
    <dbReference type="NCBI Taxonomy" id="412755"/>
    <lineage>
        <taxon>unclassified sequences</taxon>
        <taxon>metagenomes</taxon>
        <taxon>ecological metagenomes</taxon>
    </lineage>
</organism>
<sequence length="260" mass="30277">MRIEIPDWLWGSLVSFNAWRGQWLSWQLWLFGVHIFTFTVPPSNVLVGFGILNALFWLTGAINAFFDWASDRIDDLIRGLDYVRGILVPWLSDRIDDLIAWRDWLVSKSIELGQAIANLWLEADDVWRKITSGMDAWWGLRLPSFTTLITGIANAVSGALEDRMEPIRVWWNAYAAPVVNFLQNPWNWLFFPVISPLISDFIARFLPFQPVLDWFNIVKAEVMTLTADPGLWAYLQLERFIMRNAERVRKAVTTFLEVIW</sequence>
<comment type="caution">
    <text evidence="1">The sequence shown here is derived from an EMBL/GenBank/DDBJ whole genome shotgun (WGS) entry which is preliminary data.</text>
</comment>
<name>A0A0F9HUW8_9ZZZZ</name>
<dbReference type="EMBL" id="LAZR01023318">
    <property type="protein sequence ID" value="KKL78912.1"/>
    <property type="molecule type" value="Genomic_DNA"/>
</dbReference>
<evidence type="ECO:0000313" key="1">
    <source>
        <dbReference type="EMBL" id="KKL78912.1"/>
    </source>
</evidence>